<keyword evidence="1" id="KW-1133">Transmembrane helix</keyword>
<keyword evidence="1" id="KW-0472">Membrane</keyword>
<accession>A0ABR2JUQ3</accession>
<gene>
    <name evidence="3" type="ORF">M9Y10_045123</name>
</gene>
<sequence>MIVFLLPLLSLSDPSRSATPYPTSKSGVPSPLAAFLTCGIGLLIIFLIVVVLCIKKSTDNEAFGSTQALLVTADV</sequence>
<evidence type="ECO:0000313" key="4">
    <source>
        <dbReference type="Proteomes" id="UP001470230"/>
    </source>
</evidence>
<name>A0ABR2JUQ3_9EUKA</name>
<keyword evidence="1" id="KW-0812">Transmembrane</keyword>
<feature type="chain" id="PRO_5045240938" evidence="2">
    <location>
        <begin position="18"/>
        <end position="75"/>
    </location>
</feature>
<evidence type="ECO:0000256" key="1">
    <source>
        <dbReference type="SAM" id="Phobius"/>
    </source>
</evidence>
<keyword evidence="4" id="KW-1185">Reference proteome</keyword>
<comment type="caution">
    <text evidence="3">The sequence shown here is derived from an EMBL/GenBank/DDBJ whole genome shotgun (WGS) entry which is preliminary data.</text>
</comment>
<evidence type="ECO:0000256" key="2">
    <source>
        <dbReference type="SAM" id="SignalP"/>
    </source>
</evidence>
<protein>
    <submittedName>
        <fullName evidence="3">Uncharacterized protein</fullName>
    </submittedName>
</protein>
<proteinExistence type="predicted"/>
<organism evidence="3 4">
    <name type="scientific">Tritrichomonas musculus</name>
    <dbReference type="NCBI Taxonomy" id="1915356"/>
    <lineage>
        <taxon>Eukaryota</taxon>
        <taxon>Metamonada</taxon>
        <taxon>Parabasalia</taxon>
        <taxon>Tritrichomonadida</taxon>
        <taxon>Tritrichomonadidae</taxon>
        <taxon>Tritrichomonas</taxon>
    </lineage>
</organism>
<evidence type="ECO:0000313" key="3">
    <source>
        <dbReference type="EMBL" id="KAK8882481.1"/>
    </source>
</evidence>
<dbReference type="Proteomes" id="UP001470230">
    <property type="component" value="Unassembled WGS sequence"/>
</dbReference>
<dbReference type="EMBL" id="JAPFFF010000009">
    <property type="protein sequence ID" value="KAK8882481.1"/>
    <property type="molecule type" value="Genomic_DNA"/>
</dbReference>
<reference evidence="3 4" key="1">
    <citation type="submission" date="2024-04" db="EMBL/GenBank/DDBJ databases">
        <title>Tritrichomonas musculus Genome.</title>
        <authorList>
            <person name="Alves-Ferreira E."/>
            <person name="Grigg M."/>
            <person name="Lorenzi H."/>
            <person name="Galac M."/>
        </authorList>
    </citation>
    <scope>NUCLEOTIDE SEQUENCE [LARGE SCALE GENOMIC DNA]</scope>
    <source>
        <strain evidence="3 4">EAF2021</strain>
    </source>
</reference>
<feature type="signal peptide" evidence="2">
    <location>
        <begin position="1"/>
        <end position="17"/>
    </location>
</feature>
<keyword evidence="2" id="KW-0732">Signal</keyword>
<feature type="transmembrane region" description="Helical" evidence="1">
    <location>
        <begin position="33"/>
        <end position="54"/>
    </location>
</feature>